<evidence type="ECO:0000313" key="3">
    <source>
        <dbReference type="Proteomes" id="UP000008672"/>
    </source>
</evidence>
<keyword evidence="1" id="KW-0732">Signal</keyword>
<dbReference type="Ensembl" id="ENSLACT00000010614.1">
    <property type="protein sequence ID" value="ENSLACP00000010535.1"/>
    <property type="gene ID" value="ENSLACG00000009282.1"/>
</dbReference>
<dbReference type="GO" id="GO:0005615">
    <property type="term" value="C:extracellular space"/>
    <property type="evidence" value="ECO:0007669"/>
    <property type="project" value="TreeGrafter"/>
</dbReference>
<dbReference type="FunCoup" id="H3ALL4">
    <property type="interactions" value="85"/>
</dbReference>
<dbReference type="Pfam" id="PF03762">
    <property type="entry name" value="VOMI"/>
    <property type="match status" value="1"/>
</dbReference>
<evidence type="ECO:0000313" key="2">
    <source>
        <dbReference type="Ensembl" id="ENSLACP00000010535.1"/>
    </source>
</evidence>
<evidence type="ECO:0000256" key="1">
    <source>
        <dbReference type="SAM" id="SignalP"/>
    </source>
</evidence>
<organism evidence="2 3">
    <name type="scientific">Latimeria chalumnae</name>
    <name type="common">Coelacanth</name>
    <dbReference type="NCBI Taxonomy" id="7897"/>
    <lineage>
        <taxon>Eukaryota</taxon>
        <taxon>Metazoa</taxon>
        <taxon>Chordata</taxon>
        <taxon>Craniata</taxon>
        <taxon>Vertebrata</taxon>
        <taxon>Euteleostomi</taxon>
        <taxon>Coelacanthiformes</taxon>
        <taxon>Coelacanthidae</taxon>
        <taxon>Latimeria</taxon>
    </lineage>
</organism>
<dbReference type="PANTHER" id="PTHR18841:SF1">
    <property type="entry name" value="VITELLINE MEMBRANE OUTER LAYER 1 HOMOLOG"/>
    <property type="match status" value="1"/>
</dbReference>
<reference evidence="2" key="3">
    <citation type="submission" date="2025-09" db="UniProtKB">
        <authorList>
            <consortium name="Ensembl"/>
        </authorList>
    </citation>
    <scope>IDENTIFICATION</scope>
</reference>
<protein>
    <recommendedName>
        <fullName evidence="4">Vitelline membrane outer layer 1 homolog</fullName>
    </recommendedName>
</protein>
<dbReference type="Proteomes" id="UP000008672">
    <property type="component" value="Unassembled WGS sequence"/>
</dbReference>
<dbReference type="AlphaFoldDB" id="H3ALL4"/>
<accession>H3ALL4</accession>
<dbReference type="CDD" id="cd00220">
    <property type="entry name" value="VMO-I"/>
    <property type="match status" value="1"/>
</dbReference>
<proteinExistence type="predicted"/>
<dbReference type="InParanoid" id="H3ALL4"/>
<dbReference type="InterPro" id="IPR005515">
    <property type="entry name" value="VOMI"/>
</dbReference>
<keyword evidence="3" id="KW-1185">Reference proteome</keyword>
<dbReference type="eggNOG" id="ENOG502S05N">
    <property type="taxonomic scope" value="Eukaryota"/>
</dbReference>
<dbReference type="OMA" id="LICARDQ"/>
<dbReference type="GeneTree" id="ENSGT00390000009313"/>
<feature type="signal peptide" evidence="1">
    <location>
        <begin position="1"/>
        <end position="21"/>
    </location>
</feature>
<reference evidence="3" key="1">
    <citation type="submission" date="2011-08" db="EMBL/GenBank/DDBJ databases">
        <title>The draft genome of Latimeria chalumnae.</title>
        <authorList>
            <person name="Di Palma F."/>
            <person name="Alfoldi J."/>
            <person name="Johnson J."/>
            <person name="Berlin A."/>
            <person name="Gnerre S."/>
            <person name="Jaffe D."/>
            <person name="MacCallum I."/>
            <person name="Young S."/>
            <person name="Walker B.J."/>
            <person name="Lander E."/>
            <person name="Lindblad-Toh K."/>
        </authorList>
    </citation>
    <scope>NUCLEOTIDE SEQUENCE [LARGE SCALE GENOMIC DNA]</scope>
    <source>
        <strain evidence="3">Wild caught</strain>
    </source>
</reference>
<dbReference type="PANTHER" id="PTHR18841">
    <property type="entry name" value="VITELLINE MEMBRANE OUTER LAYER PROTEIN I-RELATED"/>
    <property type="match status" value="1"/>
</dbReference>
<dbReference type="SUPFAM" id="SSF51092">
    <property type="entry name" value="Vitelline membrane outer protein-I (VMO-I)"/>
    <property type="match status" value="1"/>
</dbReference>
<dbReference type="EMBL" id="AFYH01133739">
    <property type="status" value="NOT_ANNOTATED_CDS"/>
    <property type="molecule type" value="Genomic_DNA"/>
</dbReference>
<name>H3ALL4_LATCH</name>
<dbReference type="Bgee" id="ENSLACG00000009282">
    <property type="expression patterns" value="Expressed in pelvic fin"/>
</dbReference>
<evidence type="ECO:0008006" key="4">
    <source>
        <dbReference type="Google" id="ProtNLM"/>
    </source>
</evidence>
<dbReference type="HOGENOM" id="CLU_111176_1_0_1"/>
<sequence>MMQVSFVFVSLAVVFFPSAHATVYYKANGTFAERTYASIITVGNGGPWGGWTWMDLCPEGSYAIGFSIRVESDQGAGDDTALNGIRLLCSSSTGIAYSVESDIGLFGDWSYINWCPLGYLKAFQLRVEPPQGILGNTAANNIKFRCSSGPIIEAPGLTWGEYDAWSNTCAGAICGLQTKQEPYQGIGDDTALNDVRFFCCN</sequence>
<reference evidence="2" key="2">
    <citation type="submission" date="2025-08" db="UniProtKB">
        <authorList>
            <consortium name="Ensembl"/>
        </authorList>
    </citation>
    <scope>IDENTIFICATION</scope>
</reference>
<gene>
    <name evidence="2" type="primary">LOC102346829</name>
</gene>
<feature type="chain" id="PRO_5003580417" description="Vitelline membrane outer layer 1 homolog" evidence="1">
    <location>
        <begin position="22"/>
        <end position="201"/>
    </location>
</feature>
<dbReference type="InterPro" id="IPR036706">
    <property type="entry name" value="VOMI_sf"/>
</dbReference>
<dbReference type="Gene3D" id="2.100.10.20">
    <property type="entry name" value="Vitelline membrane outer layer protein I (VOMI)"/>
    <property type="match status" value="1"/>
</dbReference>
<dbReference type="STRING" id="7897.ENSLACP00000010535"/>